<dbReference type="InterPro" id="IPR051004">
    <property type="entry name" value="DC-SIGN_domain-containing"/>
</dbReference>
<dbReference type="EMBL" id="WMBE01000003">
    <property type="protein sequence ID" value="MDG0867419.1"/>
    <property type="molecule type" value="Genomic_DNA"/>
</dbReference>
<sequence length="252" mass="27211">MYTTGTKISLPALSRLLVIVAAMAFATLLVPNSVATASSDSATVKCWAVVDGGNGHCYELIETAKNWYDAEAYAQIVSHDGVYGHLATITSDAENDFIHDNVVGYQDEYLGAGTLDVPRAFAWFGGFRHKDSGATSADGWQWVTGETWGDTNWSPGEPNNNFALNVTEFFHDGHGTSPLYIYDGAWNDQNPTAATQYFVVEYDQYGAPVAPTSKSDCKKGGWEDYDGLFKNQGDCVSYVVTGGKNPPSGPNS</sequence>
<evidence type="ECO:0000313" key="5">
    <source>
        <dbReference type="Proteomes" id="UP001321249"/>
    </source>
</evidence>
<dbReference type="PROSITE" id="PS50041">
    <property type="entry name" value="C_TYPE_LECTIN_2"/>
    <property type="match status" value="1"/>
</dbReference>
<evidence type="ECO:0000313" key="2">
    <source>
        <dbReference type="EMBL" id="MDG0867419.1"/>
    </source>
</evidence>
<dbReference type="InterPro" id="IPR016187">
    <property type="entry name" value="CTDL_fold"/>
</dbReference>
<dbReference type="InterPro" id="IPR001304">
    <property type="entry name" value="C-type_lectin-like"/>
</dbReference>
<reference evidence="3" key="2">
    <citation type="journal article" date="2023" name="Nat. Commun.">
        <title>Cultivation of marine bacteria of the SAR202 clade.</title>
        <authorList>
            <person name="Lim Y."/>
            <person name="Seo J.H."/>
            <person name="Giovannoni S.J."/>
            <person name="Kang I."/>
            <person name="Cho J.C."/>
        </authorList>
    </citation>
    <scope>NUCLEOTIDE SEQUENCE</scope>
    <source>
        <strain evidence="3">JH1073</strain>
    </source>
</reference>
<accession>A0AAJ5ZL58</accession>
<proteinExistence type="predicted"/>
<dbReference type="Proteomes" id="UP001219901">
    <property type="component" value="Chromosome"/>
</dbReference>
<evidence type="ECO:0000313" key="3">
    <source>
        <dbReference type="EMBL" id="WFG40203.1"/>
    </source>
</evidence>
<organism evidence="3 4">
    <name type="scientific">Candidatus Lucifugimonas marina</name>
    <dbReference type="NCBI Taxonomy" id="3038979"/>
    <lineage>
        <taxon>Bacteria</taxon>
        <taxon>Bacillati</taxon>
        <taxon>Chloroflexota</taxon>
        <taxon>Dehalococcoidia</taxon>
        <taxon>SAR202 cluster</taxon>
        <taxon>Candidatus Lucifugimonadales</taxon>
        <taxon>Candidatus Lucifugimonadaceae</taxon>
        <taxon>Candidatus Lucifugimonas</taxon>
    </lineage>
</organism>
<evidence type="ECO:0000313" key="4">
    <source>
        <dbReference type="Proteomes" id="UP001219901"/>
    </source>
</evidence>
<dbReference type="Proteomes" id="UP001321249">
    <property type="component" value="Unassembled WGS sequence"/>
</dbReference>
<dbReference type="InterPro" id="IPR016186">
    <property type="entry name" value="C-type_lectin-like/link_sf"/>
</dbReference>
<dbReference type="SUPFAM" id="SSF56436">
    <property type="entry name" value="C-type lectin-like"/>
    <property type="match status" value="1"/>
</dbReference>
<protein>
    <recommendedName>
        <fullName evidence="1">C-type lectin domain-containing protein</fullName>
    </recommendedName>
</protein>
<reference evidence="4 5" key="1">
    <citation type="submission" date="2019-11" db="EMBL/GenBank/DDBJ databases">
        <authorList>
            <person name="Cho J.-C."/>
        </authorList>
    </citation>
    <scope>NUCLEOTIDE SEQUENCE [LARGE SCALE GENOMIC DNA]</scope>
    <source>
        <strain evidence="3 4">JH1073</strain>
        <strain evidence="2 5">JH702</strain>
    </source>
</reference>
<dbReference type="PANTHER" id="PTHR22802:SF396">
    <property type="entry name" value="C-TYPE LECTIN DOMAIN-CONTAINING PROTEIN"/>
    <property type="match status" value="1"/>
</dbReference>
<dbReference type="AlphaFoldDB" id="A0AAJ5ZL58"/>
<gene>
    <name evidence="2" type="ORF">GKO46_10095</name>
    <name evidence="3" type="ORF">GKO48_11450</name>
</gene>
<reference evidence="4" key="3">
    <citation type="submission" date="2023-06" db="EMBL/GenBank/DDBJ databases">
        <title>Pangenomics reveal diversification of enzyme families and niche specialization in globally abundant SAR202 bacteria.</title>
        <authorList>
            <person name="Saw J.H.W."/>
        </authorList>
    </citation>
    <scope>NUCLEOTIDE SEQUENCE [LARGE SCALE GENOMIC DNA]</scope>
    <source>
        <strain evidence="4">JH1073</strain>
    </source>
</reference>
<dbReference type="PANTHER" id="PTHR22802">
    <property type="entry name" value="C-TYPE LECTIN SUPERFAMILY MEMBER"/>
    <property type="match status" value="1"/>
</dbReference>
<dbReference type="Gene3D" id="3.10.100.10">
    <property type="entry name" value="Mannose-Binding Protein A, subunit A"/>
    <property type="match status" value="1"/>
</dbReference>
<dbReference type="EMBL" id="CP046147">
    <property type="protein sequence ID" value="WFG40203.1"/>
    <property type="molecule type" value="Genomic_DNA"/>
</dbReference>
<dbReference type="SMART" id="SM00034">
    <property type="entry name" value="CLECT"/>
    <property type="match status" value="1"/>
</dbReference>
<evidence type="ECO:0000259" key="1">
    <source>
        <dbReference type="PROSITE" id="PS50041"/>
    </source>
</evidence>
<keyword evidence="4" id="KW-1185">Reference proteome</keyword>
<name>A0AAJ5ZL58_9CHLR</name>
<dbReference type="RefSeq" id="WP_342825769.1">
    <property type="nucleotide sequence ID" value="NZ_CP046146.1"/>
</dbReference>
<feature type="domain" description="C-type lectin" evidence="1">
    <location>
        <begin position="53"/>
        <end position="190"/>
    </location>
</feature>